<comment type="caution">
    <text evidence="1">The sequence shown here is derived from an EMBL/GenBank/DDBJ whole genome shotgun (WGS) entry which is preliminary data.</text>
</comment>
<evidence type="ECO:0000313" key="1">
    <source>
        <dbReference type="EMBL" id="GAA4736807.1"/>
    </source>
</evidence>
<dbReference type="Proteomes" id="UP001500956">
    <property type="component" value="Unassembled WGS sequence"/>
</dbReference>
<dbReference type="EMBL" id="BAABID010000019">
    <property type="protein sequence ID" value="GAA4736807.1"/>
    <property type="molecule type" value="Genomic_DNA"/>
</dbReference>
<gene>
    <name evidence="1" type="ORF">GCM10023216_32620</name>
</gene>
<protein>
    <submittedName>
        <fullName evidence="1">DUF559 domain-containing protein</fullName>
    </submittedName>
</protein>
<sequence>MHGPDDLILAREHHPSALARAVVRREIERIRPGAYVEGGDDAGSPHRAARRRRALIARAVHLQLRADHTFSGPTAALLWGCALWRPPERTHVNQAYRPSSRAASDLVRHAGAVPAEETAEVEGLPVTGRLRTLVDCALWLPPLDALVIADSARRLWPELDLDEALDLLARRGAVNGRRRARWVLEHADGGADSPWETWVRYVALRVGLPRPRTQAPVSVAGRVYRCDVGWPEHEVYVEFDGRVKYTADGVRPGHDPVQELLREKRRADDLADVGVRPVRVMAGDAPRSVESRVLARFPAAVRREARVLRFLPPADR</sequence>
<proteinExistence type="predicted"/>
<organism evidence="1 2">
    <name type="scientific">Isoptericola chiayiensis</name>
    <dbReference type="NCBI Taxonomy" id="579446"/>
    <lineage>
        <taxon>Bacteria</taxon>
        <taxon>Bacillati</taxon>
        <taxon>Actinomycetota</taxon>
        <taxon>Actinomycetes</taxon>
        <taxon>Micrococcales</taxon>
        <taxon>Promicromonosporaceae</taxon>
        <taxon>Isoptericola</taxon>
    </lineage>
</organism>
<dbReference type="RefSeq" id="WP_172153677.1">
    <property type="nucleotide sequence ID" value="NZ_BAABID010000019.1"/>
</dbReference>
<name>A0ABP8YW10_9MICO</name>
<reference evidence="2" key="1">
    <citation type="journal article" date="2019" name="Int. J. Syst. Evol. Microbiol.">
        <title>The Global Catalogue of Microorganisms (GCM) 10K type strain sequencing project: providing services to taxonomists for standard genome sequencing and annotation.</title>
        <authorList>
            <consortium name="The Broad Institute Genomics Platform"/>
            <consortium name="The Broad Institute Genome Sequencing Center for Infectious Disease"/>
            <person name="Wu L."/>
            <person name="Ma J."/>
        </authorList>
    </citation>
    <scope>NUCLEOTIDE SEQUENCE [LARGE SCALE GENOMIC DNA]</scope>
    <source>
        <strain evidence="2">JCM 18063</strain>
    </source>
</reference>
<evidence type="ECO:0000313" key="2">
    <source>
        <dbReference type="Proteomes" id="UP001500956"/>
    </source>
</evidence>
<accession>A0ABP8YW10</accession>
<keyword evidence="2" id="KW-1185">Reference proteome</keyword>